<feature type="transmembrane region" description="Helical" evidence="1">
    <location>
        <begin position="6"/>
        <end position="25"/>
    </location>
</feature>
<evidence type="ECO:0000313" key="5">
    <source>
        <dbReference type="Proteomes" id="UP000315925"/>
    </source>
</evidence>
<protein>
    <submittedName>
        <fullName evidence="3">Preprotein translocase subunit SecE</fullName>
    </submittedName>
</protein>
<keyword evidence="1" id="KW-0472">Membrane</keyword>
<sequence>MAISWIEVVNIVVLFLSAALLVWLWKKKGTLIRAFIGEVIVELKKCTWPWDPKEKGIRKYKELIDSTLAVSIYSIILAAIVTSADFILVRVVHFIITLHF</sequence>
<dbReference type="InterPro" id="IPR038379">
    <property type="entry name" value="SecE_sf"/>
</dbReference>
<reference evidence="5" key="3">
    <citation type="submission" date="2019-03" db="EMBL/GenBank/DDBJ databases">
        <title>Complete genome of Methylacidiphilum kamchatkense Kam1.</title>
        <authorList>
            <person name="Kruse T."/>
            <person name="Murarilal Ratnadevi C."/>
            <person name="Erikstad H.-A."/>
            <person name="Birkeland N.-K."/>
        </authorList>
    </citation>
    <scope>NUCLEOTIDE SEQUENCE [LARGE SCALE GENOMIC DNA]</scope>
    <source>
        <strain evidence="5">kam1</strain>
    </source>
</reference>
<keyword evidence="4" id="KW-1185">Reference proteome</keyword>
<dbReference type="AlphaFoldDB" id="A0A0C1UQQ2"/>
<keyword evidence="1" id="KW-1133">Transmembrane helix</keyword>
<proteinExistence type="predicted"/>
<dbReference type="KEGG" id="mkc:kam1_868"/>
<keyword evidence="1" id="KW-0812">Transmembrane</keyword>
<reference evidence="3" key="2">
    <citation type="journal article" date="2019" name="BMC Genomics">
        <title>Complete genome sequence analysis of the thermoacidophilic verrucomicrobial methanotroph 'Candidatus Methylacidiphilum kamchatkense' strain Kam1 and comparison with its closest relatives.</title>
        <authorList>
            <person name="Kruse T."/>
            <person name="Ratnadevi C.M."/>
            <person name="Erikstad H.A."/>
            <person name="Birkeland N.K."/>
        </authorList>
    </citation>
    <scope>NUCLEOTIDE SEQUENCE</scope>
    <source>
        <strain evidence="3">Kam1</strain>
    </source>
</reference>
<organism evidence="3 5">
    <name type="scientific">Methylacidiphilum kamchatkense Kam1</name>
    <dbReference type="NCBI Taxonomy" id="1202785"/>
    <lineage>
        <taxon>Bacteria</taxon>
        <taxon>Pseudomonadati</taxon>
        <taxon>Verrucomicrobiota</taxon>
        <taxon>Methylacidiphilae</taxon>
        <taxon>Methylacidiphilales</taxon>
        <taxon>Methylacidiphilaceae</taxon>
        <taxon>Methylacidiphilum (ex Ratnadevi et al. 2023)</taxon>
    </lineage>
</organism>
<dbReference type="OrthoDB" id="197510at2"/>
<dbReference type="Proteomes" id="UP000315925">
    <property type="component" value="Chromosome"/>
</dbReference>
<dbReference type="EMBL" id="CP037899">
    <property type="protein sequence ID" value="QDQ42108.1"/>
    <property type="molecule type" value="Genomic_DNA"/>
</dbReference>
<accession>A0A0C1UQQ2</accession>
<dbReference type="Gene3D" id="1.20.5.1030">
    <property type="entry name" value="Preprotein translocase secy subunit"/>
    <property type="match status" value="1"/>
</dbReference>
<evidence type="ECO:0000313" key="4">
    <source>
        <dbReference type="Proteomes" id="UP000031594"/>
    </source>
</evidence>
<feature type="transmembrane region" description="Helical" evidence="1">
    <location>
        <begin position="68"/>
        <end position="96"/>
    </location>
</feature>
<evidence type="ECO:0000313" key="3">
    <source>
        <dbReference type="EMBL" id="QDQ42108.1"/>
    </source>
</evidence>
<gene>
    <name evidence="2" type="ORF">A946_08390</name>
    <name evidence="3" type="ORF">kam1_868</name>
</gene>
<evidence type="ECO:0000256" key="1">
    <source>
        <dbReference type="SAM" id="Phobius"/>
    </source>
</evidence>
<evidence type="ECO:0000313" key="2">
    <source>
        <dbReference type="EMBL" id="KIE58193.1"/>
    </source>
</evidence>
<dbReference type="RefSeq" id="WP_039721803.1">
    <property type="nucleotide sequence ID" value="NZ_CP037899.1"/>
</dbReference>
<dbReference type="STRING" id="1202785.A946_08390"/>
<reference evidence="2 4" key="1">
    <citation type="submission" date="2014-08" db="EMBL/GenBank/DDBJ databases">
        <title>Methylacidiphilum kamchatkense strain Kam1 draft genome sequence.</title>
        <authorList>
            <person name="Birkeland N.-K."/>
            <person name="Erikstad H.A."/>
        </authorList>
    </citation>
    <scope>NUCLEOTIDE SEQUENCE [LARGE SCALE GENOMIC DNA]</scope>
    <source>
        <strain evidence="2 4">Kam1</strain>
    </source>
</reference>
<dbReference type="Proteomes" id="UP000031594">
    <property type="component" value="Unassembled WGS sequence"/>
</dbReference>
<dbReference type="EMBL" id="JQNX01000006">
    <property type="protein sequence ID" value="KIE58193.1"/>
    <property type="molecule type" value="Genomic_DNA"/>
</dbReference>
<name>A0A0C1UQQ2_9BACT</name>